<evidence type="ECO:0000256" key="1">
    <source>
        <dbReference type="ARBA" id="ARBA00004651"/>
    </source>
</evidence>
<feature type="transmembrane region" description="Helical" evidence="7">
    <location>
        <begin position="7"/>
        <end position="31"/>
    </location>
</feature>
<dbReference type="EMBL" id="FRAJ01000027">
    <property type="protein sequence ID" value="SHK56689.1"/>
    <property type="molecule type" value="Genomic_DNA"/>
</dbReference>
<feature type="transmembrane region" description="Helical" evidence="7">
    <location>
        <begin position="98"/>
        <end position="118"/>
    </location>
</feature>
<keyword evidence="5 7" id="KW-1133">Transmembrane helix</keyword>
<keyword evidence="10" id="KW-1185">Reference proteome</keyword>
<dbReference type="Gene3D" id="1.10.3730.20">
    <property type="match status" value="1"/>
</dbReference>
<dbReference type="PANTHER" id="PTHR32322">
    <property type="entry name" value="INNER MEMBRANE TRANSPORTER"/>
    <property type="match status" value="1"/>
</dbReference>
<feature type="transmembrane region" description="Helical" evidence="7">
    <location>
        <begin position="69"/>
        <end position="86"/>
    </location>
</feature>
<evidence type="ECO:0000256" key="4">
    <source>
        <dbReference type="ARBA" id="ARBA00022692"/>
    </source>
</evidence>
<accession>A0A1M6TIF5</accession>
<comment type="similarity">
    <text evidence="2">Belongs to the EamA transporter family.</text>
</comment>
<dbReference type="STRING" id="1121266.SAMN02745883_02361"/>
<feature type="transmembrane region" description="Helical" evidence="7">
    <location>
        <begin position="130"/>
        <end position="148"/>
    </location>
</feature>
<evidence type="ECO:0000256" key="6">
    <source>
        <dbReference type="ARBA" id="ARBA00023136"/>
    </source>
</evidence>
<proteinExistence type="inferred from homology"/>
<dbReference type="RefSeq" id="WP_147363017.1">
    <property type="nucleotide sequence ID" value="NZ_FRAJ01000027.1"/>
</dbReference>
<dbReference type="PANTHER" id="PTHR32322:SF18">
    <property type="entry name" value="S-ADENOSYLMETHIONINE_S-ADENOSYLHOMOCYSTEINE TRANSPORTER"/>
    <property type="match status" value="1"/>
</dbReference>
<feature type="transmembrane region" description="Helical" evidence="7">
    <location>
        <begin position="154"/>
        <end position="174"/>
    </location>
</feature>
<feature type="transmembrane region" description="Helical" evidence="7">
    <location>
        <begin position="186"/>
        <end position="204"/>
    </location>
</feature>
<evidence type="ECO:0000256" key="7">
    <source>
        <dbReference type="SAM" id="Phobius"/>
    </source>
</evidence>
<organism evidence="9 10">
    <name type="scientific">Caminicella sporogenes DSM 14501</name>
    <dbReference type="NCBI Taxonomy" id="1121266"/>
    <lineage>
        <taxon>Bacteria</taxon>
        <taxon>Bacillati</taxon>
        <taxon>Bacillota</taxon>
        <taxon>Clostridia</taxon>
        <taxon>Peptostreptococcales</taxon>
        <taxon>Caminicellaceae</taxon>
        <taxon>Caminicella</taxon>
    </lineage>
</organism>
<reference evidence="9 10" key="1">
    <citation type="submission" date="2016-11" db="EMBL/GenBank/DDBJ databases">
        <authorList>
            <person name="Jaros S."/>
            <person name="Januszkiewicz K."/>
            <person name="Wedrychowicz H."/>
        </authorList>
    </citation>
    <scope>NUCLEOTIDE SEQUENCE [LARGE SCALE GENOMIC DNA]</scope>
    <source>
        <strain evidence="9 10">DSM 14501</strain>
    </source>
</reference>
<dbReference type="SUPFAM" id="SSF103481">
    <property type="entry name" value="Multidrug resistance efflux transporter EmrE"/>
    <property type="match status" value="2"/>
</dbReference>
<feature type="domain" description="EamA" evidence="8">
    <location>
        <begin position="10"/>
        <end position="141"/>
    </location>
</feature>
<dbReference type="InterPro" id="IPR050638">
    <property type="entry name" value="AA-Vitamin_Transporters"/>
</dbReference>
<keyword evidence="4 7" id="KW-0812">Transmembrane</keyword>
<dbReference type="InterPro" id="IPR000620">
    <property type="entry name" value="EamA_dom"/>
</dbReference>
<feature type="transmembrane region" description="Helical" evidence="7">
    <location>
        <begin position="216"/>
        <end position="235"/>
    </location>
</feature>
<dbReference type="AlphaFoldDB" id="A0A1M6TIF5"/>
<evidence type="ECO:0000313" key="10">
    <source>
        <dbReference type="Proteomes" id="UP000184082"/>
    </source>
</evidence>
<evidence type="ECO:0000256" key="3">
    <source>
        <dbReference type="ARBA" id="ARBA00022475"/>
    </source>
</evidence>
<dbReference type="Pfam" id="PF00892">
    <property type="entry name" value="EamA"/>
    <property type="match status" value="2"/>
</dbReference>
<feature type="domain" description="EamA" evidence="8">
    <location>
        <begin position="155"/>
        <end position="289"/>
    </location>
</feature>
<evidence type="ECO:0000256" key="2">
    <source>
        <dbReference type="ARBA" id="ARBA00007362"/>
    </source>
</evidence>
<feature type="transmembrane region" description="Helical" evidence="7">
    <location>
        <begin position="272"/>
        <end position="290"/>
    </location>
</feature>
<keyword evidence="6 7" id="KW-0472">Membrane</keyword>
<dbReference type="GO" id="GO:0005886">
    <property type="term" value="C:plasma membrane"/>
    <property type="evidence" value="ECO:0007669"/>
    <property type="project" value="UniProtKB-SubCell"/>
</dbReference>
<evidence type="ECO:0000259" key="8">
    <source>
        <dbReference type="Pfam" id="PF00892"/>
    </source>
</evidence>
<keyword evidence="3" id="KW-1003">Cell membrane</keyword>
<comment type="subcellular location">
    <subcellularLocation>
        <location evidence="1">Cell membrane</location>
        <topology evidence="1">Multi-pass membrane protein</topology>
    </subcellularLocation>
</comment>
<name>A0A1M6TIF5_9FIRM</name>
<sequence>MGNKTKVMPLIAIIGTSFIWGLSFLSIKVAIGVLPPMTLALSRFVIASILLTILFKIKEKNVKIKKGDIPIMALAGFLGVTVYFYFENNGIKLIPASNAAIIIAAIPIFTLIFETIVFKTKMTFKKIASVIISLIGVYFIVGARIEGVSTKDAWIGYLMMFGAVLAWVVYTLITKPLFKKYSQLSIVYYQTLFGTVFLLPFALFEKTNWGLVNNIIILNVVYLGAFCSALGYYLYIYAMNYIGISTASLFLNLIPVVATIGGYFILDEKIGFSQIFGGSLVIFAVYLISWNESVDSNLDETEPLIID</sequence>
<feature type="transmembrane region" description="Helical" evidence="7">
    <location>
        <begin position="37"/>
        <end position="57"/>
    </location>
</feature>
<feature type="transmembrane region" description="Helical" evidence="7">
    <location>
        <begin position="247"/>
        <end position="266"/>
    </location>
</feature>
<protein>
    <submittedName>
        <fullName evidence="9">Permease of the drug/metabolite transporter (DMT) superfamily</fullName>
    </submittedName>
</protein>
<dbReference type="InterPro" id="IPR037185">
    <property type="entry name" value="EmrE-like"/>
</dbReference>
<evidence type="ECO:0000256" key="5">
    <source>
        <dbReference type="ARBA" id="ARBA00022989"/>
    </source>
</evidence>
<dbReference type="Proteomes" id="UP000184082">
    <property type="component" value="Unassembled WGS sequence"/>
</dbReference>
<gene>
    <name evidence="9" type="ORF">SAMN02745883_02361</name>
</gene>
<evidence type="ECO:0000313" key="9">
    <source>
        <dbReference type="EMBL" id="SHK56689.1"/>
    </source>
</evidence>